<proteinExistence type="predicted"/>
<dbReference type="Proteomes" id="UP000799771">
    <property type="component" value="Unassembled WGS sequence"/>
</dbReference>
<evidence type="ECO:0000313" key="3">
    <source>
        <dbReference type="Proteomes" id="UP000799771"/>
    </source>
</evidence>
<dbReference type="EMBL" id="ML977514">
    <property type="protein sequence ID" value="KAF2126114.1"/>
    <property type="molecule type" value="Genomic_DNA"/>
</dbReference>
<organism evidence="2 3">
    <name type="scientific">Dothidotthia symphoricarpi CBS 119687</name>
    <dbReference type="NCBI Taxonomy" id="1392245"/>
    <lineage>
        <taxon>Eukaryota</taxon>
        <taxon>Fungi</taxon>
        <taxon>Dikarya</taxon>
        <taxon>Ascomycota</taxon>
        <taxon>Pezizomycotina</taxon>
        <taxon>Dothideomycetes</taxon>
        <taxon>Pleosporomycetidae</taxon>
        <taxon>Pleosporales</taxon>
        <taxon>Dothidotthiaceae</taxon>
        <taxon>Dothidotthia</taxon>
    </lineage>
</organism>
<reference evidence="2" key="1">
    <citation type="journal article" date="2020" name="Stud. Mycol.">
        <title>101 Dothideomycetes genomes: a test case for predicting lifestyles and emergence of pathogens.</title>
        <authorList>
            <person name="Haridas S."/>
            <person name="Albert R."/>
            <person name="Binder M."/>
            <person name="Bloem J."/>
            <person name="Labutti K."/>
            <person name="Salamov A."/>
            <person name="Andreopoulos B."/>
            <person name="Baker S."/>
            <person name="Barry K."/>
            <person name="Bills G."/>
            <person name="Bluhm B."/>
            <person name="Cannon C."/>
            <person name="Castanera R."/>
            <person name="Culley D."/>
            <person name="Daum C."/>
            <person name="Ezra D."/>
            <person name="Gonzalez J."/>
            <person name="Henrissat B."/>
            <person name="Kuo A."/>
            <person name="Liang C."/>
            <person name="Lipzen A."/>
            <person name="Lutzoni F."/>
            <person name="Magnuson J."/>
            <person name="Mondo S."/>
            <person name="Nolan M."/>
            <person name="Ohm R."/>
            <person name="Pangilinan J."/>
            <person name="Park H.-J."/>
            <person name="Ramirez L."/>
            <person name="Alfaro M."/>
            <person name="Sun H."/>
            <person name="Tritt A."/>
            <person name="Yoshinaga Y."/>
            <person name="Zwiers L.-H."/>
            <person name="Turgeon B."/>
            <person name="Goodwin S."/>
            <person name="Spatafora J."/>
            <person name="Crous P."/>
            <person name="Grigoriev I."/>
        </authorList>
    </citation>
    <scope>NUCLEOTIDE SEQUENCE</scope>
    <source>
        <strain evidence="2">CBS 119687</strain>
    </source>
</reference>
<dbReference type="GeneID" id="54409217"/>
<sequence length="158" mass="18057">MCYHEYTTFALCSCKAIHSRPCTKCDDPLMIIYCPDYRVLETQDYGTCEKHHIGTPGCTLQRLDEQPSEHDQCIRRTLEDWSELPDSAIQNSLLRSPSVAEKTNSDRTSIYQTVPGAEQDVRSGKNRDEAVIVKYNPKTREFERPMKRRRNGDGALGA</sequence>
<name>A0A6A6A4R4_9PLEO</name>
<feature type="compositionally biased region" description="Basic and acidic residues" evidence="1">
    <location>
        <begin position="119"/>
        <end position="129"/>
    </location>
</feature>
<evidence type="ECO:0000256" key="1">
    <source>
        <dbReference type="SAM" id="MobiDB-lite"/>
    </source>
</evidence>
<accession>A0A6A6A4R4</accession>
<keyword evidence="3" id="KW-1185">Reference proteome</keyword>
<dbReference type="AlphaFoldDB" id="A0A6A6A4R4"/>
<protein>
    <submittedName>
        <fullName evidence="2">Uncharacterized protein</fullName>
    </submittedName>
</protein>
<feature type="region of interest" description="Disordered" evidence="1">
    <location>
        <begin position="139"/>
        <end position="158"/>
    </location>
</feature>
<dbReference type="RefSeq" id="XP_033520506.1">
    <property type="nucleotide sequence ID" value="XM_033668785.1"/>
</dbReference>
<feature type="region of interest" description="Disordered" evidence="1">
    <location>
        <begin position="92"/>
        <end position="129"/>
    </location>
</feature>
<gene>
    <name evidence="2" type="ORF">P153DRAFT_369469</name>
</gene>
<evidence type="ECO:0000313" key="2">
    <source>
        <dbReference type="EMBL" id="KAF2126114.1"/>
    </source>
</evidence>